<reference evidence="2 3" key="1">
    <citation type="submission" date="2022-01" db="EMBL/GenBank/DDBJ databases">
        <authorList>
            <person name="Xiong W."/>
            <person name="Schranz E."/>
        </authorList>
    </citation>
    <scope>NUCLEOTIDE SEQUENCE [LARGE SCALE GENOMIC DNA]</scope>
</reference>
<protein>
    <submittedName>
        <fullName evidence="2">Uncharacterized protein</fullName>
    </submittedName>
</protein>
<dbReference type="EMBL" id="CAKMRJ010000001">
    <property type="protein sequence ID" value="CAH1412095.1"/>
    <property type="molecule type" value="Genomic_DNA"/>
</dbReference>
<accession>A0AAU9LF94</accession>
<evidence type="ECO:0000313" key="1">
    <source>
        <dbReference type="EMBL" id="CAH1412095.1"/>
    </source>
</evidence>
<dbReference type="EMBL" id="CAKMRJ010000001">
    <property type="protein sequence ID" value="CAH1412096.1"/>
    <property type="molecule type" value="Genomic_DNA"/>
</dbReference>
<dbReference type="Proteomes" id="UP001157418">
    <property type="component" value="Unassembled WGS sequence"/>
</dbReference>
<comment type="caution">
    <text evidence="2">The sequence shown here is derived from an EMBL/GenBank/DDBJ whole genome shotgun (WGS) entry which is preliminary data.</text>
</comment>
<evidence type="ECO:0000313" key="3">
    <source>
        <dbReference type="Proteomes" id="UP001157418"/>
    </source>
</evidence>
<dbReference type="AlphaFoldDB" id="A0AAU9LF94"/>
<name>A0AAU9LF94_9ASTR</name>
<organism evidence="2 3">
    <name type="scientific">Lactuca virosa</name>
    <dbReference type="NCBI Taxonomy" id="75947"/>
    <lineage>
        <taxon>Eukaryota</taxon>
        <taxon>Viridiplantae</taxon>
        <taxon>Streptophyta</taxon>
        <taxon>Embryophyta</taxon>
        <taxon>Tracheophyta</taxon>
        <taxon>Spermatophyta</taxon>
        <taxon>Magnoliopsida</taxon>
        <taxon>eudicotyledons</taxon>
        <taxon>Gunneridae</taxon>
        <taxon>Pentapetalae</taxon>
        <taxon>asterids</taxon>
        <taxon>campanulids</taxon>
        <taxon>Asterales</taxon>
        <taxon>Asteraceae</taxon>
        <taxon>Cichorioideae</taxon>
        <taxon>Cichorieae</taxon>
        <taxon>Lactucinae</taxon>
        <taxon>Lactuca</taxon>
    </lineage>
</organism>
<gene>
    <name evidence="1" type="ORF">LVIROSA_LOCUS138</name>
    <name evidence="2" type="ORF">LVIROSA_LOCUS139</name>
</gene>
<evidence type="ECO:0000313" key="2">
    <source>
        <dbReference type="EMBL" id="CAH1412096.1"/>
    </source>
</evidence>
<proteinExistence type="predicted"/>
<keyword evidence="3" id="KW-1185">Reference proteome</keyword>
<sequence length="167" mass="19295">MPNNVAFSPEILKKIRKKGFKDSVTYLTACPLLYAIVDVVDPFLPQHVCDFYYNSTYYNTRVILGTIGDGDHTIRMNVTDDLRALSLPIKNEYFCLPSIDECRVVLENLNYDFDIQENHNIPRMHLPTTWKFLTGVLGKCVTHKMRIPEQLNSFGYITFYVSSRISC</sequence>